<dbReference type="GeneID" id="20039903"/>
<evidence type="ECO:0000313" key="3">
    <source>
        <dbReference type="EMBL" id="EUD65001.1"/>
    </source>
</evidence>
<feature type="domain" description="PUB" evidence="2">
    <location>
        <begin position="260"/>
        <end position="333"/>
    </location>
</feature>
<evidence type="ECO:0000259" key="2">
    <source>
        <dbReference type="Pfam" id="PF09409"/>
    </source>
</evidence>
<organism evidence="3 4">
    <name type="scientific">Plasmodium inui San Antonio 1</name>
    <dbReference type="NCBI Taxonomy" id="1237626"/>
    <lineage>
        <taxon>Eukaryota</taxon>
        <taxon>Sar</taxon>
        <taxon>Alveolata</taxon>
        <taxon>Apicomplexa</taxon>
        <taxon>Aconoidasida</taxon>
        <taxon>Haemosporida</taxon>
        <taxon>Plasmodiidae</taxon>
        <taxon>Plasmodium</taxon>
        <taxon>Plasmodium (Plasmodium)</taxon>
    </lineage>
</organism>
<dbReference type="InterPro" id="IPR029071">
    <property type="entry name" value="Ubiquitin-like_domsf"/>
</dbReference>
<protein>
    <recommendedName>
        <fullName evidence="2">PUB domain-containing protein</fullName>
    </recommendedName>
</protein>
<name>W7AIA5_9APIC</name>
<feature type="compositionally biased region" description="Polar residues" evidence="1">
    <location>
        <begin position="153"/>
        <end position="167"/>
    </location>
</feature>
<dbReference type="GO" id="GO:0005634">
    <property type="term" value="C:nucleus"/>
    <property type="evidence" value="ECO:0007669"/>
    <property type="project" value="TreeGrafter"/>
</dbReference>
<feature type="compositionally biased region" description="Basic and acidic residues" evidence="1">
    <location>
        <begin position="168"/>
        <end position="177"/>
    </location>
</feature>
<dbReference type="Pfam" id="PF09409">
    <property type="entry name" value="PUB"/>
    <property type="match status" value="1"/>
</dbReference>
<dbReference type="Gene3D" id="1.20.58.2190">
    <property type="match status" value="1"/>
</dbReference>
<accession>W7AIA5</accession>
<dbReference type="InterPro" id="IPR036339">
    <property type="entry name" value="PUB-like_dom_sf"/>
</dbReference>
<dbReference type="VEuPathDB" id="PlasmoDB:C922_04629"/>
<dbReference type="CDD" id="cd09212">
    <property type="entry name" value="PUB"/>
    <property type="match status" value="1"/>
</dbReference>
<dbReference type="GO" id="GO:0006886">
    <property type="term" value="P:intracellular protein transport"/>
    <property type="evidence" value="ECO:0007669"/>
    <property type="project" value="TreeGrafter"/>
</dbReference>
<reference evidence="3 4" key="1">
    <citation type="submission" date="2013-02" db="EMBL/GenBank/DDBJ databases">
        <title>The Genome Sequence of Plasmodium inui San Antonio 1.</title>
        <authorList>
            <consortium name="The Broad Institute Genome Sequencing Platform"/>
            <consortium name="The Broad Institute Genome Sequencing Center for Infectious Disease"/>
            <person name="Neafsey D."/>
            <person name="Cheeseman I."/>
            <person name="Volkman S."/>
            <person name="Adams J."/>
            <person name="Walker B."/>
            <person name="Young S.K."/>
            <person name="Zeng Q."/>
            <person name="Gargeya S."/>
            <person name="Fitzgerald M."/>
            <person name="Haas B."/>
            <person name="Abouelleil A."/>
            <person name="Alvarado L."/>
            <person name="Arachchi H.M."/>
            <person name="Berlin A.M."/>
            <person name="Chapman S.B."/>
            <person name="Dewar J."/>
            <person name="Goldberg J."/>
            <person name="Griggs A."/>
            <person name="Gujja S."/>
            <person name="Hansen M."/>
            <person name="Howarth C."/>
            <person name="Imamovic A."/>
            <person name="Larimer J."/>
            <person name="McCowan C."/>
            <person name="Murphy C."/>
            <person name="Neiman D."/>
            <person name="Pearson M."/>
            <person name="Priest M."/>
            <person name="Roberts A."/>
            <person name="Saif S."/>
            <person name="Shea T."/>
            <person name="Sisk P."/>
            <person name="Sykes S."/>
            <person name="Wortman J."/>
            <person name="Nusbaum C."/>
            <person name="Birren B."/>
        </authorList>
    </citation>
    <scope>NUCLEOTIDE SEQUENCE [LARGE SCALE GENOMIC DNA]</scope>
    <source>
        <strain evidence="3 4">San Antonio 1</strain>
    </source>
</reference>
<keyword evidence="4" id="KW-1185">Reference proteome</keyword>
<evidence type="ECO:0000313" key="4">
    <source>
        <dbReference type="Proteomes" id="UP000030640"/>
    </source>
</evidence>
<dbReference type="GO" id="GO:0005737">
    <property type="term" value="C:cytoplasm"/>
    <property type="evidence" value="ECO:0007669"/>
    <property type="project" value="TreeGrafter"/>
</dbReference>
<gene>
    <name evidence="3" type="ORF">C922_04629</name>
</gene>
<feature type="region of interest" description="Disordered" evidence="1">
    <location>
        <begin position="153"/>
        <end position="183"/>
    </location>
</feature>
<dbReference type="RefSeq" id="XP_008818430.1">
    <property type="nucleotide sequence ID" value="XM_008820208.1"/>
</dbReference>
<dbReference type="PANTHER" id="PTHR46467">
    <property type="entry name" value="TETHER CONTAINING UBX DOMAIN FOR GLUT4"/>
    <property type="match status" value="1"/>
</dbReference>
<dbReference type="PANTHER" id="PTHR46467:SF1">
    <property type="entry name" value="TETHER CONTAINING UBX DOMAIN FOR GLUT4"/>
    <property type="match status" value="1"/>
</dbReference>
<dbReference type="SUPFAM" id="SSF54236">
    <property type="entry name" value="Ubiquitin-like"/>
    <property type="match status" value="1"/>
</dbReference>
<evidence type="ECO:0000256" key="1">
    <source>
        <dbReference type="SAM" id="MobiDB-lite"/>
    </source>
</evidence>
<dbReference type="OrthoDB" id="440781at2759"/>
<dbReference type="Proteomes" id="UP000030640">
    <property type="component" value="Unassembled WGS sequence"/>
</dbReference>
<dbReference type="AlphaFoldDB" id="W7AIA5"/>
<dbReference type="InterPro" id="IPR018997">
    <property type="entry name" value="PUB_domain"/>
</dbReference>
<sequence>MDSENEVVKLLLRVGQKIKKDAEQLKPFVKIIVEDNWLDSLESLKNLREDEWNKLKIPIRLLDEIKNELGITKDDDKSAKHCDNDLPNGLGKIGPSEKRTPRELGHQNGDEISNFNNLNKRHSLSNLHKKLKKGDMNECANSHQALQEDCELKNQSTRRISTSGSTNVDDKNVDRGKGGTSRSVKVAENGEGIKSSFIKYDKDKLEKIIESNVTEIPKEEIFYLSYDDENYPCRSYSEEKTDTIKSINETEKLKRINMNDLKSLIPILCRIVKNILINPNAMNTRILKSTNDIMKNKILIHQEARNFLLSIGFVEVHVFYVMERVDTLLLLCIYETLQHIAKDSIKIDSPPKAAFDPFKSNIVCVDTLKKGRIKSDEEIDKLLREKKQQMEKLMNQAVDLNPKIYRFQANAPKGESYNSSDSEREERSEDLAFLIPNIGNLFKEHTFKSKTKLELEKLSTRKVYSKTVLKILFPDSYVLEMSFSAGTPIHEVNESIKKFLKASVATKKWFIYETPGICKFDPQKRLCDCNLIPSALLRFKVDPAQDGEAHNSFLSDAAIAKYFVKS</sequence>
<dbReference type="GO" id="GO:0012506">
    <property type="term" value="C:vesicle membrane"/>
    <property type="evidence" value="ECO:0007669"/>
    <property type="project" value="TreeGrafter"/>
</dbReference>
<dbReference type="SUPFAM" id="SSF143503">
    <property type="entry name" value="PUG domain-like"/>
    <property type="match status" value="1"/>
</dbReference>
<feature type="region of interest" description="Disordered" evidence="1">
    <location>
        <begin position="76"/>
        <end position="107"/>
    </location>
</feature>
<proteinExistence type="predicted"/>
<dbReference type="EMBL" id="KI965485">
    <property type="protein sequence ID" value="EUD65001.1"/>
    <property type="molecule type" value="Genomic_DNA"/>
</dbReference>
<feature type="compositionally biased region" description="Basic and acidic residues" evidence="1">
    <location>
        <begin position="95"/>
        <end position="107"/>
    </location>
</feature>